<dbReference type="RefSeq" id="WP_091375337.1">
    <property type="nucleotide sequence ID" value="NZ_FNDV01000002.1"/>
</dbReference>
<protein>
    <submittedName>
        <fullName evidence="2">Uncharacterized protein</fullName>
    </submittedName>
</protein>
<accession>A0A1H0NMM7</accession>
<keyword evidence="1" id="KW-0472">Membrane</keyword>
<dbReference type="Proteomes" id="UP000199651">
    <property type="component" value="Unassembled WGS sequence"/>
</dbReference>
<name>A0A1H0NMM7_9PSEU</name>
<reference evidence="3" key="1">
    <citation type="submission" date="2016-10" db="EMBL/GenBank/DDBJ databases">
        <authorList>
            <person name="Varghese N."/>
            <person name="Submissions S."/>
        </authorList>
    </citation>
    <scope>NUCLEOTIDE SEQUENCE [LARGE SCALE GENOMIC DNA]</scope>
    <source>
        <strain evidence="3">IBRC-M 10655</strain>
    </source>
</reference>
<feature type="transmembrane region" description="Helical" evidence="1">
    <location>
        <begin position="21"/>
        <end position="40"/>
    </location>
</feature>
<sequence>MAKPRPTRPVSRPAASMPRRVGLAAAFLLGFVLAFLIGSWSTGPDTTERRVEELRQEEVRRDAEQIAALNDLTSGTRDHLVPVLEAMTAAAPTAEVVQLWREVITAEMERYQSSPSVGNGVNVARTGFRDSVGQLALAVRTHEIALTAAEPLKADLLALAAEQRTAAVSTWSVAALQLDVVNVAAGNGHRHVQFSGAPDNEPEGSGTR</sequence>
<dbReference type="OrthoDB" id="3690795at2"/>
<organism evidence="2 3">
    <name type="scientific">Actinokineospora alba</name>
    <dbReference type="NCBI Taxonomy" id="504798"/>
    <lineage>
        <taxon>Bacteria</taxon>
        <taxon>Bacillati</taxon>
        <taxon>Actinomycetota</taxon>
        <taxon>Actinomycetes</taxon>
        <taxon>Pseudonocardiales</taxon>
        <taxon>Pseudonocardiaceae</taxon>
        <taxon>Actinokineospora</taxon>
    </lineage>
</organism>
<dbReference type="EMBL" id="FNJB01000005">
    <property type="protein sequence ID" value="SDO93929.1"/>
    <property type="molecule type" value="Genomic_DNA"/>
</dbReference>
<keyword evidence="1" id="KW-1133">Transmembrane helix</keyword>
<keyword evidence="3" id="KW-1185">Reference proteome</keyword>
<gene>
    <name evidence="2" type="ORF">SAMN05192558_105404</name>
</gene>
<evidence type="ECO:0000256" key="1">
    <source>
        <dbReference type="SAM" id="Phobius"/>
    </source>
</evidence>
<dbReference type="AlphaFoldDB" id="A0A1H0NMM7"/>
<evidence type="ECO:0000313" key="3">
    <source>
        <dbReference type="Proteomes" id="UP000199651"/>
    </source>
</evidence>
<evidence type="ECO:0000313" key="2">
    <source>
        <dbReference type="EMBL" id="SDO93929.1"/>
    </source>
</evidence>
<proteinExistence type="predicted"/>
<keyword evidence="1" id="KW-0812">Transmembrane</keyword>